<gene>
    <name evidence="2" type="ORF">H7J73_30000</name>
</gene>
<organism evidence="2 3">
    <name type="scientific">Mycolicibacterium komossense</name>
    <dbReference type="NCBI Taxonomy" id="1779"/>
    <lineage>
        <taxon>Bacteria</taxon>
        <taxon>Bacillati</taxon>
        <taxon>Actinomycetota</taxon>
        <taxon>Actinomycetes</taxon>
        <taxon>Mycobacteriales</taxon>
        <taxon>Mycobacteriaceae</taxon>
        <taxon>Mycolicibacterium</taxon>
    </lineage>
</organism>
<evidence type="ECO:0008006" key="4">
    <source>
        <dbReference type="Google" id="ProtNLM"/>
    </source>
</evidence>
<keyword evidence="3" id="KW-1185">Reference proteome</keyword>
<reference evidence="2 3" key="1">
    <citation type="journal article" date="2022" name="BMC Genomics">
        <title>Comparative genome analysis of mycobacteria focusing on tRNA and non-coding RNA.</title>
        <authorList>
            <person name="Behra P.R.K."/>
            <person name="Pettersson B.M.F."/>
            <person name="Ramesh M."/>
            <person name="Das S."/>
            <person name="Dasgupta S."/>
            <person name="Kirsebom L.A."/>
        </authorList>
    </citation>
    <scope>NUCLEOTIDE SEQUENCE [LARGE SCALE GENOMIC DNA]</scope>
    <source>
        <strain evidence="2 3">DSM 44078</strain>
    </source>
</reference>
<accession>A0ABT3CL10</accession>
<evidence type="ECO:0000313" key="2">
    <source>
        <dbReference type="EMBL" id="MCV7230249.1"/>
    </source>
</evidence>
<comment type="caution">
    <text evidence="2">The sequence shown here is derived from an EMBL/GenBank/DDBJ whole genome shotgun (WGS) entry which is preliminary data.</text>
</comment>
<proteinExistence type="predicted"/>
<dbReference type="EMBL" id="JACKTY010000049">
    <property type="protein sequence ID" value="MCV7230249.1"/>
    <property type="molecule type" value="Genomic_DNA"/>
</dbReference>
<name>A0ABT3CL10_9MYCO</name>
<feature type="signal peptide" evidence="1">
    <location>
        <begin position="1"/>
        <end position="19"/>
    </location>
</feature>
<keyword evidence="1" id="KW-0732">Signal</keyword>
<dbReference type="Proteomes" id="UP001526201">
    <property type="component" value="Unassembled WGS sequence"/>
</dbReference>
<protein>
    <recommendedName>
        <fullName evidence="4">Secreted protein</fullName>
    </recommendedName>
</protein>
<sequence>MAAVLLGLGVIAPVGQAAAEPVAAPDLSGYQSIPVDPYLDGAAGGGEAYFQTPDGLLCAIRPVTGVAGCDGTLPATQAGVNEIVLAADVVQRGLRATANSLFVKPSGAAAPVLPEGSKISFADFECGVGAGSITVCTKGDRAQQWMVISPGHTGIGPATEGLPPGFPDPNEFVTGDDSYLVGVGAKNIFPVFTVGDGLTCSMVLFSGGEMGCDGKLPGVRAGENEVYAQLPGPVGMRRTDIPKYSTPAYPGHIRQLPVGYRINSNGGTCMATEGGVACYGSLAGKVQGFQVTPKATTTFGGS</sequence>
<evidence type="ECO:0000313" key="3">
    <source>
        <dbReference type="Proteomes" id="UP001526201"/>
    </source>
</evidence>
<evidence type="ECO:0000256" key="1">
    <source>
        <dbReference type="SAM" id="SignalP"/>
    </source>
</evidence>
<feature type="chain" id="PRO_5046588737" description="Secreted protein" evidence="1">
    <location>
        <begin position="20"/>
        <end position="302"/>
    </location>
</feature>